<dbReference type="PROSITE" id="PS01129">
    <property type="entry name" value="PSI_RLU"/>
    <property type="match status" value="1"/>
</dbReference>
<dbReference type="InterPro" id="IPR006224">
    <property type="entry name" value="PsdUridine_synth_RluA-like_CS"/>
</dbReference>
<protein>
    <recommendedName>
        <fullName evidence="6">tRNA pseudouridine synthase C</fullName>
        <ecNumber evidence="5">5.4.99.26</ecNumber>
    </recommendedName>
    <alternativeName>
        <fullName evidence="8">tRNA pseudouridine(65) synthase</fullName>
    </alternativeName>
    <alternativeName>
        <fullName evidence="9">tRNA pseudouridylate synthase C</fullName>
    </alternativeName>
    <alternativeName>
        <fullName evidence="7">tRNA-uridine isomerase C</fullName>
    </alternativeName>
</protein>
<evidence type="ECO:0000256" key="7">
    <source>
        <dbReference type="ARBA" id="ARBA00041803"/>
    </source>
</evidence>
<feature type="domain" description="Pseudouridine synthase RsuA/RluA-like" evidence="10">
    <location>
        <begin position="27"/>
        <end position="182"/>
    </location>
</feature>
<comment type="catalytic activity">
    <reaction evidence="3">
        <text>uridine(65) in tRNA = pseudouridine(65) in tRNA</text>
        <dbReference type="Rhea" id="RHEA:42536"/>
        <dbReference type="Rhea" id="RHEA-COMP:10103"/>
        <dbReference type="Rhea" id="RHEA-COMP:10104"/>
        <dbReference type="ChEBI" id="CHEBI:65314"/>
        <dbReference type="ChEBI" id="CHEBI:65315"/>
        <dbReference type="EC" id="5.4.99.26"/>
    </reaction>
</comment>
<evidence type="ECO:0000256" key="2">
    <source>
        <dbReference type="ARBA" id="ARBA00023235"/>
    </source>
</evidence>
<dbReference type="InterPro" id="IPR020103">
    <property type="entry name" value="PsdUridine_synth_cat_dom_sf"/>
</dbReference>
<keyword evidence="2" id="KW-0413">Isomerase</keyword>
<dbReference type="Gene3D" id="3.30.2350.10">
    <property type="entry name" value="Pseudouridine synthase"/>
    <property type="match status" value="1"/>
</dbReference>
<dbReference type="Proteomes" id="UP001273505">
    <property type="component" value="Unassembled WGS sequence"/>
</dbReference>
<evidence type="ECO:0000256" key="4">
    <source>
        <dbReference type="ARBA" id="ARBA00037670"/>
    </source>
</evidence>
<evidence type="ECO:0000313" key="11">
    <source>
        <dbReference type="EMBL" id="MDX6849732.1"/>
    </source>
</evidence>
<dbReference type="InterPro" id="IPR050188">
    <property type="entry name" value="RluA_PseudoU_synthase"/>
</dbReference>
<organism evidence="11 12">
    <name type="scientific">Gilvimarinus gilvus</name>
    <dbReference type="NCBI Taxonomy" id="3058038"/>
    <lineage>
        <taxon>Bacteria</taxon>
        <taxon>Pseudomonadati</taxon>
        <taxon>Pseudomonadota</taxon>
        <taxon>Gammaproteobacteria</taxon>
        <taxon>Cellvibrionales</taxon>
        <taxon>Cellvibrionaceae</taxon>
        <taxon>Gilvimarinus</taxon>
    </lineage>
</organism>
<evidence type="ECO:0000256" key="6">
    <source>
        <dbReference type="ARBA" id="ARBA00040675"/>
    </source>
</evidence>
<gene>
    <name evidence="11" type="ORF">SCD92_10205</name>
</gene>
<evidence type="ECO:0000256" key="9">
    <source>
        <dbReference type="ARBA" id="ARBA00043049"/>
    </source>
</evidence>
<dbReference type="InterPro" id="IPR006145">
    <property type="entry name" value="PsdUridine_synth_RsuA/RluA"/>
</dbReference>
<evidence type="ECO:0000256" key="1">
    <source>
        <dbReference type="ARBA" id="ARBA00022694"/>
    </source>
</evidence>
<evidence type="ECO:0000256" key="5">
    <source>
        <dbReference type="ARBA" id="ARBA00038943"/>
    </source>
</evidence>
<keyword evidence="12" id="KW-1185">Reference proteome</keyword>
<evidence type="ECO:0000256" key="8">
    <source>
        <dbReference type="ARBA" id="ARBA00041975"/>
    </source>
</evidence>
<dbReference type="EMBL" id="JAXAFO010000014">
    <property type="protein sequence ID" value="MDX6849732.1"/>
    <property type="molecule type" value="Genomic_DNA"/>
</dbReference>
<sequence>MAPRDIIDGDTQEKPARLDILYRDEYLIAIQKPSGLLVHRSPIDKYETRFAIQQLRDQIGQRVYPVHRLDKPTSGVLLFALDSATAKQVNEHWSTTEKTYLAVVRGYAPEHQMIDHALRYEADSYGDANLTHTTVQQAKTQVSRLASIELNVTIDRYPSSRYSLVKCQPYTGRKHQIRRHLKRISHPIIGDAKHGKGKHNRYFANQLHTPRLLLAATQLKLKHPITRQTLCINAPLEGCFAELIQRFDWNEAVPTEWLPNYAS</sequence>
<keyword evidence="1" id="KW-0819">tRNA processing</keyword>
<evidence type="ECO:0000256" key="3">
    <source>
        <dbReference type="ARBA" id="ARBA00036607"/>
    </source>
</evidence>
<comment type="function">
    <text evidence="4">Responsible for synthesis of pseudouridine from uracil-65 in transfer RNAs.</text>
</comment>
<proteinExistence type="predicted"/>
<dbReference type="PANTHER" id="PTHR21600">
    <property type="entry name" value="MITOCHONDRIAL RNA PSEUDOURIDINE SYNTHASE"/>
    <property type="match status" value="1"/>
</dbReference>
<dbReference type="Pfam" id="PF00849">
    <property type="entry name" value="PseudoU_synth_2"/>
    <property type="match status" value="1"/>
</dbReference>
<dbReference type="PANTHER" id="PTHR21600:SF56">
    <property type="entry name" value="TRNA PSEUDOURIDINE SYNTHASE C"/>
    <property type="match status" value="1"/>
</dbReference>
<name>A0ABU4RXV4_9GAMM</name>
<comment type="caution">
    <text evidence="11">The sequence shown here is derived from an EMBL/GenBank/DDBJ whole genome shotgun (WGS) entry which is preliminary data.</text>
</comment>
<evidence type="ECO:0000313" key="12">
    <source>
        <dbReference type="Proteomes" id="UP001273505"/>
    </source>
</evidence>
<dbReference type="RefSeq" id="WP_302722656.1">
    <property type="nucleotide sequence ID" value="NZ_JAULRU010000569.1"/>
</dbReference>
<dbReference type="EC" id="5.4.99.26" evidence="5"/>
<evidence type="ECO:0000259" key="10">
    <source>
        <dbReference type="Pfam" id="PF00849"/>
    </source>
</evidence>
<dbReference type="SUPFAM" id="SSF55120">
    <property type="entry name" value="Pseudouridine synthase"/>
    <property type="match status" value="1"/>
</dbReference>
<reference evidence="11 12" key="1">
    <citation type="submission" date="2023-11" db="EMBL/GenBank/DDBJ databases">
        <title>Gilvimarinus fulvus sp. nov., isolated from the surface of Kelp.</title>
        <authorList>
            <person name="Sun Y.Y."/>
            <person name="Gong Y."/>
            <person name="Du Z.J."/>
        </authorList>
    </citation>
    <scope>NUCLEOTIDE SEQUENCE [LARGE SCALE GENOMIC DNA]</scope>
    <source>
        <strain evidence="11 12">SDUM040013</strain>
    </source>
</reference>
<accession>A0ABU4RXV4</accession>